<dbReference type="InterPro" id="IPR018958">
    <property type="entry name" value="Knr4/Smi1-like_dom"/>
</dbReference>
<name>A0ABQ2JE74_9DEIO</name>
<dbReference type="InterPro" id="IPR051873">
    <property type="entry name" value="KNR4/SMI1_regulator"/>
</dbReference>
<sequence length="195" mass="20559">MSVSAFVDVLTSRLPALAAPLRGPVSAADLQALQAAVEMPLPPEVQDVYATVDGQYGILPGVLLGLTWLPARRTAQEHATWMDLAQDDPTLGSEPASAIQPVTFHRHWVPLAVDGSGNGLAIDLAPGTTGVAGQVITYGPDETTRRVVSPSVTALFHWAATAVEQQGVQVSGDEVTYRGHTSFLDALREMTLPLG</sequence>
<reference evidence="3" key="1">
    <citation type="journal article" date="2019" name="Int. J. Syst. Evol. Microbiol.">
        <title>The Global Catalogue of Microorganisms (GCM) 10K type strain sequencing project: providing services to taxonomists for standard genome sequencing and annotation.</title>
        <authorList>
            <consortium name="The Broad Institute Genomics Platform"/>
            <consortium name="The Broad Institute Genome Sequencing Center for Infectious Disease"/>
            <person name="Wu L."/>
            <person name="Ma J."/>
        </authorList>
    </citation>
    <scope>NUCLEOTIDE SEQUENCE [LARGE SCALE GENOMIC DNA]</scope>
    <source>
        <strain evidence="3">JCM 16918</strain>
    </source>
</reference>
<dbReference type="PANTHER" id="PTHR47432">
    <property type="entry name" value="CELL WALL ASSEMBLY REGULATOR SMI1"/>
    <property type="match status" value="1"/>
</dbReference>
<evidence type="ECO:0000259" key="1">
    <source>
        <dbReference type="SMART" id="SM00860"/>
    </source>
</evidence>
<accession>A0ABQ2JE74</accession>
<gene>
    <name evidence="2" type="ORF">GCM10010842_30960</name>
</gene>
<protein>
    <recommendedName>
        <fullName evidence="1">Knr4/Smi1-like domain-containing protein</fullName>
    </recommendedName>
</protein>
<dbReference type="Proteomes" id="UP000645517">
    <property type="component" value="Unassembled WGS sequence"/>
</dbReference>
<feature type="domain" description="Knr4/Smi1-like" evidence="1">
    <location>
        <begin position="24"/>
        <end position="189"/>
    </location>
</feature>
<dbReference type="PANTHER" id="PTHR47432:SF1">
    <property type="entry name" value="CELL WALL ASSEMBLY REGULATOR SMI1"/>
    <property type="match status" value="1"/>
</dbReference>
<dbReference type="RefSeq" id="WP_189058341.1">
    <property type="nucleotide sequence ID" value="NZ_BMOR01000018.1"/>
</dbReference>
<organism evidence="2 3">
    <name type="scientific">Deinococcus daejeonensis</name>
    <dbReference type="NCBI Taxonomy" id="1007098"/>
    <lineage>
        <taxon>Bacteria</taxon>
        <taxon>Thermotogati</taxon>
        <taxon>Deinococcota</taxon>
        <taxon>Deinococci</taxon>
        <taxon>Deinococcales</taxon>
        <taxon>Deinococcaceae</taxon>
        <taxon>Deinococcus</taxon>
    </lineage>
</organism>
<dbReference type="SMART" id="SM00860">
    <property type="entry name" value="SMI1_KNR4"/>
    <property type="match status" value="1"/>
</dbReference>
<proteinExistence type="predicted"/>
<dbReference type="Pfam" id="PF09346">
    <property type="entry name" value="SMI1_KNR4"/>
    <property type="match status" value="1"/>
</dbReference>
<keyword evidence="3" id="KW-1185">Reference proteome</keyword>
<evidence type="ECO:0000313" key="2">
    <source>
        <dbReference type="EMBL" id="GGN43444.1"/>
    </source>
</evidence>
<evidence type="ECO:0000313" key="3">
    <source>
        <dbReference type="Proteomes" id="UP000645517"/>
    </source>
</evidence>
<dbReference type="EMBL" id="BMOR01000018">
    <property type="protein sequence ID" value="GGN43444.1"/>
    <property type="molecule type" value="Genomic_DNA"/>
</dbReference>
<comment type="caution">
    <text evidence="2">The sequence shown here is derived from an EMBL/GenBank/DDBJ whole genome shotgun (WGS) entry which is preliminary data.</text>
</comment>
<dbReference type="SUPFAM" id="SSF160631">
    <property type="entry name" value="SMI1/KNR4-like"/>
    <property type="match status" value="1"/>
</dbReference>
<dbReference type="InterPro" id="IPR037883">
    <property type="entry name" value="Knr4/Smi1-like_sf"/>
</dbReference>